<comment type="caution">
    <text evidence="1">The sequence shown here is derived from an EMBL/GenBank/DDBJ whole genome shotgun (WGS) entry which is preliminary data.</text>
</comment>
<keyword evidence="2" id="KW-1185">Reference proteome</keyword>
<evidence type="ECO:0000313" key="1">
    <source>
        <dbReference type="EMBL" id="KAJ9098127.1"/>
    </source>
</evidence>
<dbReference type="Proteomes" id="UP001227268">
    <property type="component" value="Unassembled WGS sequence"/>
</dbReference>
<gene>
    <name evidence="1" type="ORF">QFC21_004456</name>
</gene>
<dbReference type="EMBL" id="JASBWT010000015">
    <property type="protein sequence ID" value="KAJ9098127.1"/>
    <property type="molecule type" value="Genomic_DNA"/>
</dbReference>
<proteinExistence type="predicted"/>
<accession>A0ACC2VGR3</accession>
<reference evidence="1" key="1">
    <citation type="submission" date="2023-04" db="EMBL/GenBank/DDBJ databases">
        <title>Draft Genome sequencing of Naganishia species isolated from polar environments using Oxford Nanopore Technology.</title>
        <authorList>
            <person name="Leo P."/>
            <person name="Venkateswaran K."/>
        </authorList>
    </citation>
    <scope>NUCLEOTIDE SEQUENCE</scope>
    <source>
        <strain evidence="1">MNA-CCFEE 5423</strain>
    </source>
</reference>
<protein>
    <submittedName>
        <fullName evidence="1">Uncharacterized protein</fullName>
    </submittedName>
</protein>
<organism evidence="1 2">
    <name type="scientific">Naganishia friedmannii</name>
    <dbReference type="NCBI Taxonomy" id="89922"/>
    <lineage>
        <taxon>Eukaryota</taxon>
        <taxon>Fungi</taxon>
        <taxon>Dikarya</taxon>
        <taxon>Basidiomycota</taxon>
        <taxon>Agaricomycotina</taxon>
        <taxon>Tremellomycetes</taxon>
        <taxon>Filobasidiales</taxon>
        <taxon>Filobasidiaceae</taxon>
        <taxon>Naganishia</taxon>
    </lineage>
</organism>
<evidence type="ECO:0000313" key="2">
    <source>
        <dbReference type="Proteomes" id="UP001227268"/>
    </source>
</evidence>
<name>A0ACC2VGR3_9TREE</name>
<sequence length="114" mass="12486">MQRHQLGGIFLAIASTVLLSIATFSTPFSKEIYFVGAATSFGEVRFGGFGWCRYIDATTGSAGSKECWGPVFGYHWDPEVTVWLTRAEITIGIGEFVQARKSQLSAKGEKKATR</sequence>